<organism evidence="1 2">
    <name type="scientific">Mycolicibacterium vanbaalenii</name>
    <name type="common">Mycobacterium vanbaalenii</name>
    <dbReference type="NCBI Taxonomy" id="110539"/>
    <lineage>
        <taxon>Bacteria</taxon>
        <taxon>Bacillati</taxon>
        <taxon>Actinomycetota</taxon>
        <taxon>Actinomycetes</taxon>
        <taxon>Mycobacteriales</taxon>
        <taxon>Mycobacteriaceae</taxon>
        <taxon>Mycolicibacterium</taxon>
    </lineage>
</organism>
<dbReference type="Proteomes" id="UP000430146">
    <property type="component" value="Unassembled WGS sequence"/>
</dbReference>
<keyword evidence="2" id="KW-1185">Reference proteome</keyword>
<evidence type="ECO:0000313" key="2">
    <source>
        <dbReference type="Proteomes" id="UP000430146"/>
    </source>
</evidence>
<gene>
    <name evidence="1" type="ORF">AELLOGFF_00999</name>
</gene>
<accession>A0A5S9QYB9</accession>
<evidence type="ECO:0000313" key="1">
    <source>
        <dbReference type="EMBL" id="CAA0124461.1"/>
    </source>
</evidence>
<proteinExistence type="predicted"/>
<protein>
    <submittedName>
        <fullName evidence="1">Uncharacterized protein</fullName>
    </submittedName>
</protein>
<dbReference type="EMBL" id="CACSIP010000023">
    <property type="protein sequence ID" value="CAA0124461.1"/>
    <property type="molecule type" value="Genomic_DNA"/>
</dbReference>
<name>A0A5S9QYB9_MYCVN</name>
<dbReference type="AlphaFoldDB" id="A0A5S9QYB9"/>
<sequence length="78" mass="8369">MECQIFITTETSACSADCDATLPYLFGARRFCLIEGAYVNEGAGARSTIDKGAERRVNSLAATCWGLSAMLSRGAFHI</sequence>
<reference evidence="1 2" key="1">
    <citation type="submission" date="2019-11" db="EMBL/GenBank/DDBJ databases">
        <authorList>
            <person name="Holert J."/>
        </authorList>
    </citation>
    <scope>NUCLEOTIDE SEQUENCE [LARGE SCALE GENOMIC DNA]</scope>
    <source>
        <strain evidence="1">BC8_1</strain>
    </source>
</reference>